<evidence type="ECO:0000313" key="3">
    <source>
        <dbReference type="Proteomes" id="UP000288012"/>
    </source>
</evidence>
<feature type="region of interest" description="Disordered" evidence="1">
    <location>
        <begin position="36"/>
        <end position="125"/>
    </location>
</feature>
<proteinExistence type="predicted"/>
<feature type="compositionally biased region" description="Polar residues" evidence="1">
    <location>
        <begin position="50"/>
        <end position="60"/>
    </location>
</feature>
<keyword evidence="3" id="KW-1185">Reference proteome</keyword>
<evidence type="ECO:0000313" key="2">
    <source>
        <dbReference type="EMBL" id="RUQ81621.1"/>
    </source>
</evidence>
<dbReference type="AlphaFoldDB" id="A0A433JHH0"/>
<evidence type="ECO:0000256" key="1">
    <source>
        <dbReference type="SAM" id="MobiDB-lite"/>
    </source>
</evidence>
<sequence length="125" mass="13626">MGDFKSKLPSLKELGTMATKLVKDLKNSVDEIISDYKQKREDEEAIKPTAQHTPGETISSTPAAEPKTPKPAVDPVPPKPAVEPVQSVPGVHVEPELKPKAEVPPKKKPTVNEPLPNEVNKDENH</sequence>
<dbReference type="EMBL" id="RZGR01000036">
    <property type="protein sequence ID" value="RUQ81621.1"/>
    <property type="molecule type" value="Genomic_DNA"/>
</dbReference>
<feature type="compositionally biased region" description="Low complexity" evidence="1">
    <location>
        <begin position="61"/>
        <end position="71"/>
    </location>
</feature>
<organism evidence="2 3">
    <name type="scientific">Legionella septentrionalis</name>
    <dbReference type="NCBI Taxonomy" id="2498109"/>
    <lineage>
        <taxon>Bacteria</taxon>
        <taxon>Pseudomonadati</taxon>
        <taxon>Pseudomonadota</taxon>
        <taxon>Gammaproteobacteria</taxon>
        <taxon>Legionellales</taxon>
        <taxon>Legionellaceae</taxon>
        <taxon>Legionella</taxon>
    </lineage>
</organism>
<feature type="compositionally biased region" description="Pro residues" evidence="1">
    <location>
        <begin position="72"/>
        <end position="81"/>
    </location>
</feature>
<dbReference type="Proteomes" id="UP000288012">
    <property type="component" value="Unassembled WGS sequence"/>
</dbReference>
<accession>A0A433JHH0</accession>
<protein>
    <submittedName>
        <fullName evidence="2">Uncharacterized protein</fullName>
    </submittedName>
</protein>
<dbReference type="OrthoDB" id="5654270at2"/>
<dbReference type="RefSeq" id="WP_127033121.1">
    <property type="nucleotide sequence ID" value="NZ_RZGR01000036.1"/>
</dbReference>
<comment type="caution">
    <text evidence="2">The sequence shown here is derived from an EMBL/GenBank/DDBJ whole genome shotgun (WGS) entry which is preliminary data.</text>
</comment>
<reference evidence="2 3" key="1">
    <citation type="submission" date="2018-12" db="EMBL/GenBank/DDBJ databases">
        <title>Legionella sp,whole genome shotgun sequence.</title>
        <authorList>
            <person name="Wu H."/>
        </authorList>
    </citation>
    <scope>NUCLEOTIDE SEQUENCE [LARGE SCALE GENOMIC DNA]</scope>
    <source>
        <strain evidence="3">km714</strain>
    </source>
</reference>
<gene>
    <name evidence="2" type="ORF">EKM59_10135</name>
</gene>
<feature type="compositionally biased region" description="Basic and acidic residues" evidence="1">
    <location>
        <begin position="36"/>
        <end position="46"/>
    </location>
</feature>
<feature type="compositionally biased region" description="Basic and acidic residues" evidence="1">
    <location>
        <begin position="93"/>
        <end position="105"/>
    </location>
</feature>
<name>A0A433JHH0_9GAMM</name>